<dbReference type="GeneID" id="96622325"/>
<dbReference type="AlphaFoldDB" id="A0A8I1K5F3"/>
<organism evidence="1 4">
    <name type="scientific">Pseudomonas psychrophila</name>
    <dbReference type="NCBI Taxonomy" id="122355"/>
    <lineage>
        <taxon>Bacteria</taxon>
        <taxon>Pseudomonadati</taxon>
        <taxon>Pseudomonadota</taxon>
        <taxon>Gammaproteobacteria</taxon>
        <taxon>Pseudomonadales</taxon>
        <taxon>Pseudomonadaceae</taxon>
        <taxon>Pseudomonas</taxon>
    </lineage>
</organism>
<accession>A0A8I1K5F3</accession>
<gene>
    <name evidence="1" type="ORF">JFT45_13600</name>
    <name evidence="2" type="ORF">SAMN04490201_4822</name>
</gene>
<evidence type="ECO:0000313" key="3">
    <source>
        <dbReference type="Proteomes" id="UP000182058"/>
    </source>
</evidence>
<dbReference type="Proteomes" id="UP000182058">
    <property type="component" value="Chromosome I"/>
</dbReference>
<evidence type="ECO:0000313" key="2">
    <source>
        <dbReference type="EMBL" id="SDU74961.1"/>
    </source>
</evidence>
<reference evidence="2 3" key="1">
    <citation type="submission" date="2016-10" db="EMBL/GenBank/DDBJ databases">
        <authorList>
            <person name="Varghese N."/>
            <person name="Submissions S."/>
        </authorList>
    </citation>
    <scope>NUCLEOTIDE SEQUENCE [LARGE SCALE GENOMIC DNA]</scope>
    <source>
        <strain evidence="2 3">BS3667</strain>
    </source>
</reference>
<dbReference type="EMBL" id="JAEKCZ010000011">
    <property type="protein sequence ID" value="MBJ2257549.1"/>
    <property type="molecule type" value="Genomic_DNA"/>
</dbReference>
<name>A0A8I1K5F3_9PSED</name>
<dbReference type="Pfam" id="PF06266">
    <property type="entry name" value="HrpF"/>
    <property type="match status" value="1"/>
</dbReference>
<dbReference type="EMBL" id="LT629795">
    <property type="protein sequence ID" value="SDU74961.1"/>
    <property type="molecule type" value="Genomic_DNA"/>
</dbReference>
<reference evidence="1" key="2">
    <citation type="submission" date="2020-12" db="EMBL/GenBank/DDBJ databases">
        <title>Antibiotic resistance and phylogeny of Pseudomonas spp. isolated over three decades from chicken meat in the Norwegian food chain.</title>
        <authorList>
            <person name="Moen B."/>
        </authorList>
    </citation>
    <scope>NUCLEOTIDE SEQUENCE</scope>
    <source>
        <strain evidence="1">MF6762</strain>
    </source>
</reference>
<evidence type="ECO:0000313" key="4">
    <source>
        <dbReference type="Proteomes" id="UP000658390"/>
    </source>
</evidence>
<sequence length="72" mass="8176">MASFESVQRRIDTRFAQAQKNLDEIASNNQTGVEDMRRFFEASRSVAIATFAITEQTRLKHSLTKSIIDAVQ</sequence>
<dbReference type="Proteomes" id="UP000658390">
    <property type="component" value="Unassembled WGS sequence"/>
</dbReference>
<dbReference type="InterPro" id="IPR009371">
    <property type="entry name" value="T3SS_HrpF"/>
</dbReference>
<dbReference type="RefSeq" id="WP_048351297.1">
    <property type="nucleotide sequence ID" value="NZ_CP049044.1"/>
</dbReference>
<keyword evidence="3" id="KW-1185">Reference proteome</keyword>
<evidence type="ECO:0000313" key="1">
    <source>
        <dbReference type="EMBL" id="MBJ2257549.1"/>
    </source>
</evidence>
<protein>
    <submittedName>
        <fullName evidence="2">HrpF protein</fullName>
    </submittedName>
    <submittedName>
        <fullName evidence="1">Type III secretion protein</fullName>
    </submittedName>
</protein>
<proteinExistence type="predicted"/>
<dbReference type="OrthoDB" id="7007346at2"/>